<evidence type="ECO:0000313" key="2">
    <source>
        <dbReference type="Proteomes" id="UP000283090"/>
    </source>
</evidence>
<dbReference type="EMBL" id="SAEB01000012">
    <property type="protein sequence ID" value="RVD81939.1"/>
    <property type="molecule type" value="Genomic_DNA"/>
</dbReference>
<dbReference type="OrthoDB" id="3550260at2759"/>
<dbReference type="RefSeq" id="XP_067487483.1">
    <property type="nucleotide sequence ID" value="XM_067639723.1"/>
</dbReference>
<comment type="caution">
    <text evidence="1">The sequence shown here is derived from an EMBL/GenBank/DDBJ whole genome shotgun (WGS) entry which is preliminary data.</text>
</comment>
<proteinExistence type="predicted"/>
<gene>
    <name evidence="1" type="ORF">DFL_009785</name>
</gene>
<keyword evidence="2" id="KW-1185">Reference proteome</keyword>
<organism evidence="1 2">
    <name type="scientific">Arthrobotrys flagrans</name>
    <name type="common">Nematode-trapping fungus</name>
    <name type="synonym">Trichothecium flagrans</name>
    <dbReference type="NCBI Taxonomy" id="97331"/>
    <lineage>
        <taxon>Eukaryota</taxon>
        <taxon>Fungi</taxon>
        <taxon>Dikarya</taxon>
        <taxon>Ascomycota</taxon>
        <taxon>Pezizomycotina</taxon>
        <taxon>Orbiliomycetes</taxon>
        <taxon>Orbiliales</taxon>
        <taxon>Orbiliaceae</taxon>
        <taxon>Arthrobotrys</taxon>
    </lineage>
</organism>
<reference evidence="1 2" key="1">
    <citation type="submission" date="2019-01" db="EMBL/GenBank/DDBJ databases">
        <title>Intercellular communication is required for trap formation in the nematode-trapping fungus Duddingtonia flagrans.</title>
        <authorList>
            <person name="Youssar L."/>
            <person name="Wernet V."/>
            <person name="Hensel N."/>
            <person name="Hildebrandt H.-G."/>
            <person name="Fischer R."/>
        </authorList>
    </citation>
    <scope>NUCLEOTIDE SEQUENCE [LARGE SCALE GENOMIC DNA]</scope>
    <source>
        <strain evidence="1 2">CBS H-5679</strain>
    </source>
</reference>
<dbReference type="VEuPathDB" id="FungiDB:DFL_009785"/>
<dbReference type="GeneID" id="93592096"/>
<accession>A0A436ZSP5</accession>
<sequence>MLLYSRGFANTDGPGKPYNSGGAGHWEAGVWDYKDLPLADTLGGTKALDMNRNAIAYPGSKYDNVRKACA</sequence>
<dbReference type="STRING" id="97331.A0A436ZSP5"/>
<dbReference type="InterPro" id="IPR029070">
    <property type="entry name" value="Chitinase_insertion_sf"/>
</dbReference>
<dbReference type="SUPFAM" id="SSF54556">
    <property type="entry name" value="Chitinase insertion domain"/>
    <property type="match status" value="1"/>
</dbReference>
<protein>
    <submittedName>
        <fullName evidence="1">Uncharacterized protein</fullName>
    </submittedName>
</protein>
<dbReference type="Proteomes" id="UP000283090">
    <property type="component" value="Unassembled WGS sequence"/>
</dbReference>
<dbReference type="AlphaFoldDB" id="A0A436ZSP5"/>
<name>A0A436ZSP5_ARTFL</name>
<evidence type="ECO:0000313" key="1">
    <source>
        <dbReference type="EMBL" id="RVD81939.1"/>
    </source>
</evidence>
<dbReference type="Gene3D" id="3.10.50.10">
    <property type="match status" value="1"/>
</dbReference>